<name>A0A160DW65_9GAMM</name>
<feature type="compositionally biased region" description="Low complexity" evidence="4">
    <location>
        <begin position="336"/>
        <end position="345"/>
    </location>
</feature>
<gene>
    <name evidence="5" type="ORF">I596_2423</name>
</gene>
<dbReference type="RefSeq" id="WP_067647850.1">
    <property type="nucleotide sequence ID" value="NZ_CP015249.1"/>
</dbReference>
<dbReference type="Proteomes" id="UP000076830">
    <property type="component" value="Chromosome"/>
</dbReference>
<dbReference type="GO" id="GO:0042619">
    <property type="term" value="P:poly-hydroxybutyrate biosynthetic process"/>
    <property type="evidence" value="ECO:0007669"/>
    <property type="project" value="UniProtKB-KW"/>
</dbReference>
<organism evidence="5 6">
    <name type="scientific">Dokdonella koreensis DS-123</name>
    <dbReference type="NCBI Taxonomy" id="1300342"/>
    <lineage>
        <taxon>Bacteria</taxon>
        <taxon>Pseudomonadati</taxon>
        <taxon>Pseudomonadota</taxon>
        <taxon>Gammaproteobacteria</taxon>
        <taxon>Lysobacterales</taxon>
        <taxon>Rhodanobacteraceae</taxon>
        <taxon>Dokdonella</taxon>
    </lineage>
</organism>
<protein>
    <recommendedName>
        <fullName evidence="2">Poly(3-hydroxyalkanoate) polymerase subunit PhaE</fullName>
    </recommendedName>
</protein>
<evidence type="ECO:0000313" key="5">
    <source>
        <dbReference type="EMBL" id="ANB18431.1"/>
    </source>
</evidence>
<dbReference type="InterPro" id="IPR010123">
    <property type="entry name" value="PHA_synth_III_E"/>
</dbReference>
<feature type="region of interest" description="Disordered" evidence="4">
    <location>
        <begin position="323"/>
        <end position="398"/>
    </location>
</feature>
<dbReference type="STRING" id="1300342.I596_2423"/>
<dbReference type="UniPathway" id="UPA00917"/>
<dbReference type="AlphaFoldDB" id="A0A160DW65"/>
<reference evidence="5 6" key="1">
    <citation type="submission" date="2016-04" db="EMBL/GenBank/DDBJ databases">
        <title>Complete genome sequence of Dokdonella koreensis DS-123T.</title>
        <authorList>
            <person name="Kim J.F."/>
            <person name="Lee H."/>
            <person name="Kwak M.-J."/>
        </authorList>
    </citation>
    <scope>NUCLEOTIDE SEQUENCE [LARGE SCALE GENOMIC DNA]</scope>
    <source>
        <strain evidence="5 6">DS-123</strain>
    </source>
</reference>
<evidence type="ECO:0000313" key="6">
    <source>
        <dbReference type="Proteomes" id="UP000076830"/>
    </source>
</evidence>
<evidence type="ECO:0000256" key="3">
    <source>
        <dbReference type="ARBA" id="ARBA00022752"/>
    </source>
</evidence>
<dbReference type="KEGG" id="dko:I596_2423"/>
<dbReference type="NCBIfam" id="TIGR01834">
    <property type="entry name" value="PHA_synth_III_E"/>
    <property type="match status" value="1"/>
</dbReference>
<keyword evidence="6" id="KW-1185">Reference proteome</keyword>
<dbReference type="EMBL" id="CP015249">
    <property type="protein sequence ID" value="ANB18431.1"/>
    <property type="molecule type" value="Genomic_DNA"/>
</dbReference>
<proteinExistence type="predicted"/>
<evidence type="ECO:0000256" key="2">
    <source>
        <dbReference type="ARBA" id="ARBA00019066"/>
    </source>
</evidence>
<feature type="compositionally biased region" description="Basic residues" evidence="4">
    <location>
        <begin position="387"/>
        <end position="398"/>
    </location>
</feature>
<evidence type="ECO:0000256" key="1">
    <source>
        <dbReference type="ARBA" id="ARBA00004683"/>
    </source>
</evidence>
<keyword evidence="3" id="KW-0583">PHB biosynthesis</keyword>
<evidence type="ECO:0000256" key="4">
    <source>
        <dbReference type="SAM" id="MobiDB-lite"/>
    </source>
</evidence>
<comment type="pathway">
    <text evidence="1">Biopolymer metabolism; poly-(R)-3-hydroxybutanoate biosynthesis.</text>
</comment>
<dbReference type="Pfam" id="PF09712">
    <property type="entry name" value="PHA_synth_III_E"/>
    <property type="match status" value="1"/>
</dbReference>
<sequence length="398" mass="42617">MVDRSAGPTASTQWETFSRQYWDAVQQWQQASAAGAAPGAGPPWHEGLAQWARLFGDPGQQPALAERMLASVKAYLERTQALFTAGNGVQAEDIAARFSEALRSGAAFAPGLGMPSADHPLAAALRQIGGEGARSLEQLAAGFGPMLGTLAGEARTWLDQPAFGFLRERQEHQQRTAQALIDYQEQTARYNALILKAGQRGASLFENKLGERGAAERPVESLRALYDLWVDAAEEGYAEVAASAEFREVYGALVNAQMKLRSQLQQDIERMSVELGIPTRSEVDSLGRRLHELRREVRCAGSGGALATEVAALRREVAALKAAGRRSGAAEPPKPTAKAARAAPRPVRPRAAKKAAPPKPRRPARAAGGFEARVAQFAKTAKTPAAGKRKAKPARSSD</sequence>
<accession>A0A160DW65</accession>